<organism evidence="1 2">
    <name type="scientific">Methanophagales virus GBV303</name>
    <dbReference type="NCBI Taxonomy" id="2986514"/>
    <lineage>
        <taxon>Viruses</taxon>
        <taxon>Viruses incertae sedis</taxon>
        <taxon>Itzamnaviridae</taxon>
        <taxon>Demiitzamnavirus</taxon>
        <taxon>Demiitzamnavirus mexicoense</taxon>
    </lineage>
</organism>
<dbReference type="Proteomes" id="UP001156932">
    <property type="component" value="Segment"/>
</dbReference>
<name>A0A9E9A8K7_9VIRU</name>
<gene>
    <name evidence="1" type="ORF">NNKAGPMP_00004</name>
</gene>
<reference evidence="1 2" key="1">
    <citation type="submission" date="2022-10" db="EMBL/GenBank/DDBJ databases">
        <title>Evolutionary Diversification of Methanotrophic Ca. Methanophagales (ANME-1) and Their Expansive Virome.</title>
        <authorList>
            <person name="Laso-Perez R."/>
            <person name="Wu F."/>
            <person name="Cremiere A."/>
            <person name="Speth D.R."/>
            <person name="Magyar J.S."/>
            <person name="Krupovic M."/>
            <person name="Orphan V.J."/>
        </authorList>
    </citation>
    <scope>NUCLEOTIDE SEQUENCE [LARGE SCALE GENOMIC DNA]</scope>
</reference>
<keyword evidence="2" id="KW-1185">Reference proteome</keyword>
<evidence type="ECO:0000313" key="1">
    <source>
        <dbReference type="EMBL" id="WAE39640.1"/>
    </source>
</evidence>
<accession>A0A9E9A8K7</accession>
<proteinExistence type="predicted"/>
<dbReference type="EMBL" id="OP880254">
    <property type="protein sequence ID" value="WAE39640.1"/>
    <property type="molecule type" value="Genomic_DNA"/>
</dbReference>
<evidence type="ECO:0000313" key="2">
    <source>
        <dbReference type="Proteomes" id="UP001156932"/>
    </source>
</evidence>
<sequence>MPKVKETANRTVVHVGDLWRRYHRASPKTKRQWKFRIKDVGRLRHSELILCKPPNGKWQTYAWSFSKGQVKKGKRKLLIYDAKAFEILQKLKESGDLRGWKLAFKG</sequence>
<protein>
    <submittedName>
        <fullName evidence="1">Uncharacterized protein</fullName>
    </submittedName>
</protein>